<dbReference type="GO" id="GO:0016226">
    <property type="term" value="P:iron-sulfur cluster assembly"/>
    <property type="evidence" value="ECO:0007669"/>
    <property type="project" value="InterPro"/>
</dbReference>
<dbReference type="RefSeq" id="WP_135150488.1">
    <property type="nucleotide sequence ID" value="NZ_SOMN01000002.1"/>
</dbReference>
<feature type="domain" description="SUF system FeS cluster assembly SufBD N-terminal" evidence="3">
    <location>
        <begin position="45"/>
        <end position="199"/>
    </location>
</feature>
<dbReference type="InterPro" id="IPR000825">
    <property type="entry name" value="SUF_FeS_clus_asmbl_SufBD_core"/>
</dbReference>
<dbReference type="AlphaFoldDB" id="A0A4Y8M4L9"/>
<dbReference type="InterPro" id="IPR055346">
    <property type="entry name" value="Fe-S_cluster_assembly_SufBD"/>
</dbReference>
<dbReference type="InterPro" id="IPR037284">
    <property type="entry name" value="SUF_FeS_clus_asmbl_SufBD_sf"/>
</dbReference>
<name>A0A4Y8M4L9_9BACL</name>
<dbReference type="NCBIfam" id="TIGR01980">
    <property type="entry name" value="sufB"/>
    <property type="match status" value="1"/>
</dbReference>
<sequence>MAKQMPDMEEYKYGFRDEHKAIFQSGKGLTEEIVRTISEMKGEPEWMLKFRLKSLEQFRKMEMPKWGGNMDDLDFEEIQYYVKPSEKQGKTWEEVPEEIKATFDKLGIPEAEQKFLAGVSAQYESEVVYHSMQEELTKQGVIFSDTDSAIREYPEIFKEYFGTVIPPTDNKFAALNSAVWSGGSFIYVPKGVQCTVPLQAYFRINSENMGQFERTLIIADEGSSVHYVEGCTAPVYSTNSLHSAVVEIIVKKDARVRYTTIQNWAPNIYNLVTKRAVAEENATMEWVDGNIGSKLTMKYPAVVLKGRGAKGMVLSIAVAGKGQHQDAGAKMIHLAPDTSSTIVSKSISKHGGKVTYRGLASFGRNAEGAKANIKCDTLILDDQSTSDTIPYNEIMNDNITLEHEATVSKVSEDQLFYLMSRGLSDAEATQMIVMGFIEPFTKELPMEYAVEMNRLIKFEMEGSIG</sequence>
<dbReference type="Proteomes" id="UP000297900">
    <property type="component" value="Unassembled WGS sequence"/>
</dbReference>
<gene>
    <name evidence="4" type="primary">sufB</name>
    <name evidence="4" type="ORF">E2980_02125</name>
</gene>
<accession>A0A4Y8M4L9</accession>
<dbReference type="Pfam" id="PF19295">
    <property type="entry name" value="SufBD_N"/>
    <property type="match status" value="1"/>
</dbReference>
<reference evidence="4 5" key="1">
    <citation type="submission" date="2019-03" db="EMBL/GenBank/DDBJ databases">
        <title>Cohnella endophytica sp. nov., a novel endophytic bacterium isolated from bark of Sonneratia apetala.</title>
        <authorList>
            <person name="Tuo L."/>
        </authorList>
    </citation>
    <scope>NUCLEOTIDE SEQUENCE [LARGE SCALE GENOMIC DNA]</scope>
    <source>
        <strain evidence="4 5">CCTCC AB 208254</strain>
    </source>
</reference>
<evidence type="ECO:0000256" key="1">
    <source>
        <dbReference type="ARBA" id="ARBA00043967"/>
    </source>
</evidence>
<dbReference type="PANTHER" id="PTHR30508:SF1">
    <property type="entry name" value="UPF0051 PROTEIN ABCI8, CHLOROPLASTIC-RELATED"/>
    <property type="match status" value="1"/>
</dbReference>
<evidence type="ECO:0000259" key="2">
    <source>
        <dbReference type="Pfam" id="PF01458"/>
    </source>
</evidence>
<dbReference type="PANTHER" id="PTHR30508">
    <property type="entry name" value="FES CLUSTER ASSEMBLY PROTEIN SUF"/>
    <property type="match status" value="1"/>
</dbReference>
<comment type="caution">
    <text evidence="4">The sequence shown here is derived from an EMBL/GenBank/DDBJ whole genome shotgun (WGS) entry which is preliminary data.</text>
</comment>
<evidence type="ECO:0000313" key="5">
    <source>
        <dbReference type="Proteomes" id="UP000297900"/>
    </source>
</evidence>
<protein>
    <submittedName>
        <fullName evidence="4">Fe-S cluster assembly protein SufB</fullName>
    </submittedName>
</protein>
<dbReference type="EMBL" id="SOMN01000002">
    <property type="protein sequence ID" value="TFE30606.1"/>
    <property type="molecule type" value="Genomic_DNA"/>
</dbReference>
<comment type="similarity">
    <text evidence="1">Belongs to the iron-sulfur cluster assembly SufBD family.</text>
</comment>
<dbReference type="Pfam" id="PF01458">
    <property type="entry name" value="SUFBD_core"/>
    <property type="match status" value="1"/>
</dbReference>
<dbReference type="InterPro" id="IPR010231">
    <property type="entry name" value="SUF_FeS_clus_asmbl_SufB"/>
</dbReference>
<dbReference type="InterPro" id="IPR045595">
    <property type="entry name" value="SufBD_N"/>
</dbReference>
<dbReference type="SUPFAM" id="SSF101960">
    <property type="entry name" value="Stabilizer of iron transporter SufD"/>
    <property type="match status" value="1"/>
</dbReference>
<organism evidence="4 5">
    <name type="scientific">Cohnella luojiensis</name>
    <dbReference type="NCBI Taxonomy" id="652876"/>
    <lineage>
        <taxon>Bacteria</taxon>
        <taxon>Bacillati</taxon>
        <taxon>Bacillota</taxon>
        <taxon>Bacilli</taxon>
        <taxon>Bacillales</taxon>
        <taxon>Paenibacillaceae</taxon>
        <taxon>Cohnella</taxon>
    </lineage>
</organism>
<evidence type="ECO:0000259" key="3">
    <source>
        <dbReference type="Pfam" id="PF19295"/>
    </source>
</evidence>
<proteinExistence type="inferred from homology"/>
<feature type="domain" description="SUF system FeS cluster assembly SufBD core" evidence="2">
    <location>
        <begin position="202"/>
        <end position="436"/>
    </location>
</feature>
<dbReference type="OrthoDB" id="9803529at2"/>
<evidence type="ECO:0000313" key="4">
    <source>
        <dbReference type="EMBL" id="TFE30606.1"/>
    </source>
</evidence>
<keyword evidence="5" id="KW-1185">Reference proteome</keyword>